<dbReference type="InterPro" id="IPR001242">
    <property type="entry name" value="Condensation_dom"/>
</dbReference>
<dbReference type="GO" id="GO:0017000">
    <property type="term" value="P:antibiotic biosynthetic process"/>
    <property type="evidence" value="ECO:0007669"/>
    <property type="project" value="UniProtKB-ARBA"/>
</dbReference>
<dbReference type="Gene3D" id="1.10.1200.10">
    <property type="entry name" value="ACP-like"/>
    <property type="match status" value="2"/>
</dbReference>
<feature type="domain" description="Carrier" evidence="7">
    <location>
        <begin position="1033"/>
        <end position="1109"/>
    </location>
</feature>
<dbReference type="NCBIfam" id="TIGR01733">
    <property type="entry name" value="AA-adenyl-dom"/>
    <property type="match status" value="2"/>
</dbReference>
<keyword evidence="6" id="KW-0677">Repeat</keyword>
<dbReference type="InterPro" id="IPR029063">
    <property type="entry name" value="SAM-dependent_MTases_sf"/>
</dbReference>
<evidence type="ECO:0000313" key="8">
    <source>
        <dbReference type="EMBL" id="QDQ09712.1"/>
    </source>
</evidence>
<dbReference type="CDD" id="cd17643">
    <property type="entry name" value="A_NRPS_Cytc1-like"/>
    <property type="match status" value="1"/>
</dbReference>
<dbReference type="CDD" id="cd19544">
    <property type="entry name" value="E-C_NRPS"/>
    <property type="match status" value="1"/>
</dbReference>
<dbReference type="InterPro" id="IPR023213">
    <property type="entry name" value="CAT-like_dom_sf"/>
</dbReference>
<name>A0A516R231_STRST</name>
<dbReference type="Pfam" id="PF00550">
    <property type="entry name" value="PP-binding"/>
    <property type="match status" value="2"/>
</dbReference>
<dbReference type="Gene3D" id="3.30.559.10">
    <property type="entry name" value="Chloramphenicol acetyltransferase-like domain"/>
    <property type="match status" value="3"/>
</dbReference>
<dbReference type="InterPro" id="IPR000873">
    <property type="entry name" value="AMP-dep_synth/lig_dom"/>
</dbReference>
<dbReference type="FunFam" id="2.30.38.10:FF:000001">
    <property type="entry name" value="Non-ribosomal peptide synthetase PvdI"/>
    <property type="match status" value="2"/>
</dbReference>
<evidence type="ECO:0000256" key="3">
    <source>
        <dbReference type="ARBA" id="ARBA00022450"/>
    </source>
</evidence>
<reference evidence="8 9" key="1">
    <citation type="journal article" date="2019" name="J. Ind. Microbiol. Biotechnol.">
        <title>The complete genomic sequence of Streptomyces spectabilis NRRL-2792 and identification of secondary metabolite biosynthetic gene clusters.</title>
        <authorList>
            <person name="Sinha A."/>
            <person name="Phillips-Salemka S."/>
            <person name="Niraula T.A."/>
            <person name="Short K.A."/>
            <person name="Niraula N.P."/>
        </authorList>
    </citation>
    <scope>NUCLEOTIDE SEQUENCE [LARGE SCALE GENOMIC DNA]</scope>
    <source>
        <strain evidence="8 9">NRRL 2792</strain>
    </source>
</reference>
<dbReference type="FunFam" id="3.30.559.30:FF:000001">
    <property type="entry name" value="Non-ribosomal peptide synthetase"/>
    <property type="match status" value="1"/>
</dbReference>
<dbReference type="Gene3D" id="3.40.50.150">
    <property type="entry name" value="Vaccinia Virus protein VP39"/>
    <property type="match status" value="1"/>
</dbReference>
<keyword evidence="3" id="KW-0596">Phosphopantetheine</keyword>
<dbReference type="FunFam" id="3.40.50.980:FF:000001">
    <property type="entry name" value="Non-ribosomal peptide synthetase"/>
    <property type="match status" value="2"/>
</dbReference>
<dbReference type="FunFam" id="3.30.559.10:FF:000012">
    <property type="entry name" value="Non-ribosomal peptide synthetase"/>
    <property type="match status" value="1"/>
</dbReference>
<accession>A0A516R231</accession>
<dbReference type="Gene3D" id="3.40.50.980">
    <property type="match status" value="4"/>
</dbReference>
<dbReference type="Pfam" id="PF00501">
    <property type="entry name" value="AMP-binding"/>
    <property type="match status" value="2"/>
</dbReference>
<evidence type="ECO:0000259" key="7">
    <source>
        <dbReference type="PROSITE" id="PS50075"/>
    </source>
</evidence>
<dbReference type="SUPFAM" id="SSF53335">
    <property type="entry name" value="S-adenosyl-L-methionine-dependent methyltransferases"/>
    <property type="match status" value="1"/>
</dbReference>
<dbReference type="PROSITE" id="PS00455">
    <property type="entry name" value="AMP_BINDING"/>
    <property type="match status" value="1"/>
</dbReference>
<dbReference type="FunFam" id="3.40.50.980:FF:000002">
    <property type="entry name" value="Enterobactin synthetase component F"/>
    <property type="match status" value="1"/>
</dbReference>
<dbReference type="FunFam" id="3.30.300.30:FF:000010">
    <property type="entry name" value="Enterobactin synthetase component F"/>
    <property type="match status" value="1"/>
</dbReference>
<dbReference type="GO" id="GO:0016874">
    <property type="term" value="F:ligase activity"/>
    <property type="evidence" value="ECO:0007669"/>
    <property type="project" value="UniProtKB-KW"/>
</dbReference>
<dbReference type="InterPro" id="IPR036736">
    <property type="entry name" value="ACP-like_sf"/>
</dbReference>
<dbReference type="SUPFAM" id="SSF47336">
    <property type="entry name" value="ACP-like"/>
    <property type="match status" value="2"/>
</dbReference>
<dbReference type="InterPro" id="IPR020806">
    <property type="entry name" value="PKS_PP-bd"/>
</dbReference>
<evidence type="ECO:0000256" key="2">
    <source>
        <dbReference type="ARBA" id="ARBA00006432"/>
    </source>
</evidence>
<dbReference type="SMART" id="SM00823">
    <property type="entry name" value="PKS_PP"/>
    <property type="match status" value="2"/>
</dbReference>
<dbReference type="Gene3D" id="2.30.38.10">
    <property type="entry name" value="Luciferase, Domain 3"/>
    <property type="match status" value="2"/>
</dbReference>
<dbReference type="InterPro" id="IPR010071">
    <property type="entry name" value="AA_adenyl_dom"/>
</dbReference>
<dbReference type="CDD" id="cd02440">
    <property type="entry name" value="AdoMet_MTases"/>
    <property type="match status" value="1"/>
</dbReference>
<dbReference type="NCBIfam" id="NF003417">
    <property type="entry name" value="PRK04813.1"/>
    <property type="match status" value="3"/>
</dbReference>
<dbReference type="Gene3D" id="3.30.559.30">
    <property type="entry name" value="Nonribosomal peptide synthetase, condensation domain"/>
    <property type="match status" value="3"/>
</dbReference>
<dbReference type="InterPro" id="IPR025110">
    <property type="entry name" value="AMP-bd_C"/>
</dbReference>
<dbReference type="InterPro" id="IPR045851">
    <property type="entry name" value="AMP-bd_C_sf"/>
</dbReference>
<dbReference type="FunFam" id="1.10.1200.10:FF:000005">
    <property type="entry name" value="Nonribosomal peptide synthetase 1"/>
    <property type="match status" value="1"/>
</dbReference>
<dbReference type="GO" id="GO:0009403">
    <property type="term" value="P:toxin biosynthetic process"/>
    <property type="evidence" value="ECO:0007669"/>
    <property type="project" value="UniProtKB-ARBA"/>
</dbReference>
<dbReference type="Gene3D" id="3.30.300.30">
    <property type="match status" value="3"/>
</dbReference>
<dbReference type="EMBL" id="CP040916">
    <property type="protein sequence ID" value="QDQ09712.1"/>
    <property type="molecule type" value="Genomic_DNA"/>
</dbReference>
<dbReference type="GO" id="GO:0031177">
    <property type="term" value="F:phosphopantetheine binding"/>
    <property type="evidence" value="ECO:0007669"/>
    <property type="project" value="InterPro"/>
</dbReference>
<dbReference type="PROSITE" id="PS50075">
    <property type="entry name" value="CARRIER"/>
    <property type="match status" value="2"/>
</dbReference>
<keyword evidence="4" id="KW-0597">Phosphoprotein</keyword>
<dbReference type="SUPFAM" id="SSF56801">
    <property type="entry name" value="Acetyl-CoA synthetase-like"/>
    <property type="match status" value="2"/>
</dbReference>
<dbReference type="PANTHER" id="PTHR45527:SF14">
    <property type="entry name" value="PLIPASTATIN SYNTHASE SUBUNIT B"/>
    <property type="match status" value="1"/>
</dbReference>
<sequence>MSSPSNGTSLDLIRKIKSLPANKQRALIAMLRKQGVDLSALEAIGPRPHTGGEPVQLSFAQQRLWFLAQLDGTSAYYNIPMAMRLSGPLDRPALLRALETIVQRHEALRTRFVERDGVPYQEIGDGRDFTVGEEELTDPAELESICEREAVAPFDLARDSLIRVRLLRESEHAHVLLVTMHHSVSDGWSLGVFFREMVTLYEAFHAGDPSPLAPLPLQYADYAHWQRQWLVDEVQDRQLGYWTRQLDGVDPRLPLPADRTRPAIKTYEGAHERFDLPEELLRQLKALAERHDVTLYMTLLSVYALLLHRYSEQTDIAIGTPVANRQRIESEGLIGYFANTLVMRADLSGDPSFTDLLGRVKDVALQAFSHQDVPFEAVVDALQLERSLSHSPLFQVAFVLQEAHTDREVRLGDLDVSLIEFDFDITKFDATLDLRETPDGLIGAFEYNTGLFDRETVRRFVRHYTALLHAVVAAPQERLSRLSTLDADERRRVLAEWNETPAAEPVGRCVHVWFEQVAAVRPDAVAVEFEDCRVSYGELNARANRLARHLRGLGVGPDVLVALCLPRSEHLVVAVLAVLKAGGAYVPLDPASPADRLAHVLDDSAPQVLVTDGALPEGLAAPSVPVVDMRADADQWAALSADDVTGTGVGPSHAAYVIYTSGSTGVPKGVVVEHRNVVRLFTSTDDWFRFGERDVWALFHSFAFDFSVWEIWGALLHGGRLVVVPQAVTRSPEDFYRLLCEAGVTVLNQTPSAFRQLIAAQGEEPEPHAVRVVVFGGEALEVASLKPWLRRPANQGTQLVNMYGITETTVHVTYRLITEADADRTVSPIGERIPDLRTYVLDGHGQPVPVGVVGELYVGGAGVARGYLNRPELTAERFLDDPFREEPGARMYRSGDLARWLPDGSLEYLGRNDDQVKIRGFRIELGEIEARLAEHPAVQDARVIAREDTPGDRQLVAYTVLRPGAADDGGPGPQEADHRAALARHLRRTLPDYMVPGAFVALDRLPITGNGKLDRKALPAPGIEAFAQRAYTAPATATERTLAAAWAELLGFDEDRISAHDNFFALGGHSLLITVLIARLKERGLDVAVRSVFSSPTLADLAADIDRAGPAAAGYAVPAPAVPAGCERLTPEMLPLVRLDQAAIDAVAARVPGGAPNVQDVYPLVPSQEGILFHHLMDPANDPYVIPILLTAPDRQTCDAFTAALQAVVDRHDVMRTAVVTEGLGEPVQVVLRDVRLDVERRTLDAADSDAAEEQARAWLAQPGTLALDRAPLLRLAVAADPHSTRHFLLLRVHHLIEDATSLRLILEELAAHMAGRADELPPAPAYRDFVGHTLHQLAAGGAEAYFRRELGDVTEPTTPFQLVDVHGDGSRVRDLRRSLPPGLTSRLREQAQRLRISPAALFHAAWALVTAATGGRDDVVFGTVLSGRLQGVPGVERMLGNFINTLPLRVRLADRSVKDLVSAVDASLKELIAYEQSALTLAQRSSGLDGDATLFSSMINFRYFEPRQGDLGPATLEDLGIRWLGSLDRTNYPVGVSVDDTGTELSLNAQVDAALSPDAVLGYVEAAVSGLVDALAADDGTSTRALDIDVLPAAERDRMLTEWNDTDKPYPDDHCLFELFEEHVRQRPDAIAVEHGEQRLTYAETNARANRVAHWLRAQGVGPDTLVGLCARRSPELVTGLLGILKAGGAYVPIDPDYPQERIRTLVTNSGVGIVLSQSHLPSEPLDGADGGKSPLVVHLDTGERAGDGTQLLADRPEHDLTRAELGLTPEHLAYAIFTSGSTGVPKGVLVEQRGVVRLVRNPDYFPTDPGTVVLHHSSISFDVGSQEVLGPLLCGGRLVLHDGDSKDVGALLDRAERSGVTMMALSAAFLPAFAEAAQGRRLPLTYLGVGGEAFSAKDVRRLYAAHPGLTVVNAYGPTENSIASTCHVIPRDIAEDAVIPIGRPIAQSTAHVLDAHLRPVPLGVVGELCVGGAGVGRGYLNNPELTKERFVADPFATKPGARLYRTGDLVRRLPDGTLEFVGRVDDQVKVRGFRVELGEIENALHSHPAVRGAVVTTRADGETKKLVAYVRPTTDWLDTTAREQNADRLEQWQELFEDQYGSDADEQPSTAAPGTAGDDLNLVGWNCSYTGDAIPEHEMREWIDGTVRRIEELRPRRLLEVGCGTGLLLFRYAGACEAVHAVDISASALAGVRRGADRRGWSHVTLAQGDARSVTLPEGADGTERFDTVVINSVAQYFPNRLYLEEVIERLLPLVADGGRILIGDVRNLDLFSAHVTAVERSRLSARTSVAALARQVQRRRQQETELLVSPSYFAGLAERFADIGSADIAVKRGTGGNEMLSYRYDVVLTKGPATAHEGDLPWLTATTPDELRALLADGARPRFGVTGLDNPRVADDVRVGESLRGTTAQQHVEPLGASRLTDAALQRVRDLEDVLAHAEKLGYQVAATWSQDRLDGLDLILAKGERPTARARAAYGATHLANVPQIATTGQALTRALKDHLAGRIPEYMVPSVFVALEELPLTPNGKVDKRALPAPDEADVHKEVYVAPRTATERVLCRLVQDVLDLDRVGLQDGFFDLGGHSLLATRLTIRVKQETGKELPLQSILAGATLGELAAELDASQGRTGDDTVPLVPVTGPGEESPLSCQQSELWFLNPRGHLGSSYDNVQMAYRVIGPLDRQAYARAFEGLVARHAVLRTSYLRRGDTHVQRVNDTTGFAVAFEDVSGDGAVAEFLRAERPRPFAPEDRHMLRVHILTLTPYEHVAVVTRPWGIFDGWSTGVFIAELNALYQALSRGEKPSLPELPVQYADFAHWQCRAFDAESRARQEAYWRTQLAGLPPRTALRTDYRRPVAKSYQGSSVEVNVPAAVLDQLKRVSKERGGTLYMTLLSAFATLLGAHTDDRELAIGSPVTNRPRPELERLVGYFINVLVMRLDVRPEQAFDDLLAQAQRVTAAAHEHKDVPFADLVTALVPEPDPAHSPLFQAMFNLVPAAEAPPQDPGALGFVPLPTDSGTAKFDLNLVVRETPDGLRGYLEYSTDLYARSTAQAMAATYERLLLKIVTQPGASLARLRDAAADGGAR</sequence>
<protein>
    <submittedName>
        <fullName evidence="8">Amino acid adenylation domain-containing protein</fullName>
    </submittedName>
</protein>
<proteinExistence type="inferred from homology"/>
<evidence type="ECO:0000256" key="4">
    <source>
        <dbReference type="ARBA" id="ARBA00022553"/>
    </source>
</evidence>
<dbReference type="GO" id="GO:0005737">
    <property type="term" value="C:cytoplasm"/>
    <property type="evidence" value="ECO:0007669"/>
    <property type="project" value="TreeGrafter"/>
</dbReference>
<keyword evidence="5" id="KW-0436">Ligase</keyword>
<dbReference type="CDD" id="cd19531">
    <property type="entry name" value="LCL_NRPS-like"/>
    <property type="match status" value="2"/>
</dbReference>
<gene>
    <name evidence="8" type="ORF">FH965_03340</name>
</gene>
<dbReference type="PANTHER" id="PTHR45527">
    <property type="entry name" value="NONRIBOSOMAL PEPTIDE SYNTHETASE"/>
    <property type="match status" value="1"/>
</dbReference>
<feature type="domain" description="Carrier" evidence="7">
    <location>
        <begin position="2551"/>
        <end position="2626"/>
    </location>
</feature>
<dbReference type="Pfam" id="PF13193">
    <property type="entry name" value="AMP-binding_C"/>
    <property type="match status" value="1"/>
</dbReference>
<evidence type="ECO:0000256" key="6">
    <source>
        <dbReference type="ARBA" id="ARBA00022737"/>
    </source>
</evidence>
<dbReference type="InterPro" id="IPR009081">
    <property type="entry name" value="PP-bd_ACP"/>
</dbReference>
<dbReference type="SUPFAM" id="SSF52777">
    <property type="entry name" value="CoA-dependent acyltransferases"/>
    <property type="match status" value="6"/>
</dbReference>
<organism evidence="8 9">
    <name type="scientific">Streptomyces spectabilis</name>
    <dbReference type="NCBI Taxonomy" id="68270"/>
    <lineage>
        <taxon>Bacteria</taxon>
        <taxon>Bacillati</taxon>
        <taxon>Actinomycetota</taxon>
        <taxon>Actinomycetes</taxon>
        <taxon>Kitasatosporales</taxon>
        <taxon>Streptomycetaceae</taxon>
        <taxon>Streptomyces</taxon>
    </lineage>
</organism>
<dbReference type="InterPro" id="IPR013217">
    <property type="entry name" value="Methyltransf_12"/>
</dbReference>
<comment type="cofactor">
    <cofactor evidence="1">
        <name>pantetheine 4'-phosphate</name>
        <dbReference type="ChEBI" id="CHEBI:47942"/>
    </cofactor>
</comment>
<dbReference type="Pfam" id="PF08242">
    <property type="entry name" value="Methyltransf_12"/>
    <property type="match status" value="1"/>
</dbReference>
<dbReference type="Pfam" id="PF00668">
    <property type="entry name" value="Condensation"/>
    <property type="match status" value="3"/>
</dbReference>
<dbReference type="FunFam" id="3.40.50.12780:FF:000012">
    <property type="entry name" value="Non-ribosomal peptide synthetase"/>
    <property type="match status" value="1"/>
</dbReference>
<dbReference type="RefSeq" id="WP_144001288.1">
    <property type="nucleotide sequence ID" value="NZ_CP040916.1"/>
</dbReference>
<dbReference type="GO" id="GO:0008610">
    <property type="term" value="P:lipid biosynthetic process"/>
    <property type="evidence" value="ECO:0007669"/>
    <property type="project" value="UniProtKB-ARBA"/>
</dbReference>
<dbReference type="GO" id="GO:0043041">
    <property type="term" value="P:amino acid activation for nonribosomal peptide biosynthetic process"/>
    <property type="evidence" value="ECO:0007669"/>
    <property type="project" value="TreeGrafter"/>
</dbReference>
<dbReference type="Proteomes" id="UP000316806">
    <property type="component" value="Chromosome"/>
</dbReference>
<dbReference type="InterPro" id="IPR020845">
    <property type="entry name" value="AMP-binding_CS"/>
</dbReference>
<dbReference type="CDD" id="cd12117">
    <property type="entry name" value="A_NRPS_Srf_like"/>
    <property type="match status" value="1"/>
</dbReference>
<evidence type="ECO:0000256" key="1">
    <source>
        <dbReference type="ARBA" id="ARBA00001957"/>
    </source>
</evidence>
<evidence type="ECO:0000313" key="9">
    <source>
        <dbReference type="Proteomes" id="UP000316806"/>
    </source>
</evidence>
<comment type="similarity">
    <text evidence="2">Belongs to the ATP-dependent AMP-binding enzyme family.</text>
</comment>
<evidence type="ECO:0000256" key="5">
    <source>
        <dbReference type="ARBA" id="ARBA00022598"/>
    </source>
</evidence>